<dbReference type="CDD" id="cd09916">
    <property type="entry name" value="CpxP_like"/>
    <property type="match status" value="1"/>
</dbReference>
<comment type="caution">
    <text evidence="6">The sequence shown here is derived from an EMBL/GenBank/DDBJ whole genome shotgun (WGS) entry which is preliminary data.</text>
</comment>
<protein>
    <submittedName>
        <fullName evidence="6">Spy/CpxP family protein refolding chaperone</fullName>
    </submittedName>
</protein>
<gene>
    <name evidence="6" type="ORF">EV676_102459</name>
</gene>
<feature type="compositionally biased region" description="Basic residues" evidence="5">
    <location>
        <begin position="168"/>
        <end position="178"/>
    </location>
</feature>
<keyword evidence="3" id="KW-0732">Signal</keyword>
<evidence type="ECO:0000256" key="3">
    <source>
        <dbReference type="ARBA" id="ARBA00022729"/>
    </source>
</evidence>
<feature type="compositionally biased region" description="Basic and acidic residues" evidence="5">
    <location>
        <begin position="155"/>
        <end position="167"/>
    </location>
</feature>
<evidence type="ECO:0000256" key="5">
    <source>
        <dbReference type="SAM" id="MobiDB-lite"/>
    </source>
</evidence>
<evidence type="ECO:0000256" key="4">
    <source>
        <dbReference type="ARBA" id="ARBA00022764"/>
    </source>
</evidence>
<feature type="region of interest" description="Disordered" evidence="5">
    <location>
        <begin position="152"/>
        <end position="186"/>
    </location>
</feature>
<proteinExistence type="inferred from homology"/>
<comment type="subcellular location">
    <subcellularLocation>
        <location evidence="1">Periplasm</location>
    </subcellularLocation>
</comment>
<dbReference type="RefSeq" id="WP_104358713.1">
    <property type="nucleotide sequence ID" value="NZ_CALFFA010000017.1"/>
</dbReference>
<evidence type="ECO:0000256" key="1">
    <source>
        <dbReference type="ARBA" id="ARBA00004418"/>
    </source>
</evidence>
<accession>A0AA46HX63</accession>
<keyword evidence="4" id="KW-0574">Periplasm</keyword>
<dbReference type="Gene3D" id="1.20.120.1490">
    <property type="match status" value="1"/>
</dbReference>
<dbReference type="PANTHER" id="PTHR38102:SF1">
    <property type="entry name" value="PERIPLASMIC CHAPERONE SPY"/>
    <property type="match status" value="1"/>
</dbReference>
<dbReference type="Pfam" id="PF13801">
    <property type="entry name" value="Metal_resist"/>
    <property type="match status" value="1"/>
</dbReference>
<evidence type="ECO:0000313" key="7">
    <source>
        <dbReference type="Proteomes" id="UP000294772"/>
    </source>
</evidence>
<dbReference type="InterPro" id="IPR025961">
    <property type="entry name" value="Metal_resist"/>
</dbReference>
<dbReference type="Proteomes" id="UP000294772">
    <property type="component" value="Unassembled WGS sequence"/>
</dbReference>
<dbReference type="AlphaFoldDB" id="A0AA46HX63"/>
<dbReference type="GO" id="GO:0051082">
    <property type="term" value="F:unfolded protein binding"/>
    <property type="evidence" value="ECO:0007669"/>
    <property type="project" value="TreeGrafter"/>
</dbReference>
<dbReference type="EMBL" id="SLXF01000002">
    <property type="protein sequence ID" value="TCP08948.1"/>
    <property type="molecule type" value="Genomic_DNA"/>
</dbReference>
<dbReference type="InterPro" id="IPR052211">
    <property type="entry name" value="Cpx_auxiliary_protein"/>
</dbReference>
<evidence type="ECO:0000313" key="6">
    <source>
        <dbReference type="EMBL" id="TCP08948.1"/>
    </source>
</evidence>
<evidence type="ECO:0000256" key="2">
    <source>
        <dbReference type="ARBA" id="ARBA00008441"/>
    </source>
</evidence>
<dbReference type="GO" id="GO:0030288">
    <property type="term" value="C:outer membrane-bounded periplasmic space"/>
    <property type="evidence" value="ECO:0007669"/>
    <property type="project" value="TreeGrafter"/>
</dbReference>
<comment type="similarity">
    <text evidence="2">Belongs to the CpxP/Spy family.</text>
</comment>
<name>A0AA46HX63_9BURK</name>
<organism evidence="6 7">
    <name type="scientific">Caldimonas thermodepolymerans</name>
    <dbReference type="NCBI Taxonomy" id="215580"/>
    <lineage>
        <taxon>Bacteria</taxon>
        <taxon>Pseudomonadati</taxon>
        <taxon>Pseudomonadota</taxon>
        <taxon>Betaproteobacteria</taxon>
        <taxon>Burkholderiales</taxon>
        <taxon>Sphaerotilaceae</taxon>
        <taxon>Caldimonas</taxon>
    </lineage>
</organism>
<reference evidence="6 7" key="1">
    <citation type="submission" date="2019-03" db="EMBL/GenBank/DDBJ databases">
        <title>Genomic Encyclopedia of Type Strains, Phase IV (KMG-IV): sequencing the most valuable type-strain genomes for metagenomic binning, comparative biology and taxonomic classification.</title>
        <authorList>
            <person name="Goeker M."/>
        </authorList>
    </citation>
    <scope>NUCLEOTIDE SEQUENCE [LARGE SCALE GENOMIC DNA]</scope>
    <source>
        <strain evidence="6 7">DSM 15264</strain>
    </source>
</reference>
<dbReference type="InterPro" id="IPR012899">
    <property type="entry name" value="LTXXQ"/>
</dbReference>
<dbReference type="PANTHER" id="PTHR38102">
    <property type="entry name" value="PERIPLASMIC CHAPERONE SPY"/>
    <property type="match status" value="1"/>
</dbReference>
<sequence>MTATTQRLRRPSKTLIAGLVLGVAAAMAVPSFAHGPRHGAPMGLMGGPGGFIGNPERVDRMVDRMLRDLNASEDQRTQIKQIARAAAADLKAQREASRGLHQKALELFTQPTVDANAVEALRQQRMAQAEQRSKRISQALVEISQVLTPEQRTQLAERMKQRAERFKERKARHERHHGPRGEQPRQ</sequence>